<evidence type="ECO:0000313" key="3">
    <source>
        <dbReference type="EnsemblMetazoa" id="AATE001001-PA.1"/>
    </source>
</evidence>
<organism evidence="3">
    <name type="scientific">Anopheles atroparvus</name>
    <name type="common">European mosquito</name>
    <dbReference type="NCBI Taxonomy" id="41427"/>
    <lineage>
        <taxon>Eukaryota</taxon>
        <taxon>Metazoa</taxon>
        <taxon>Ecdysozoa</taxon>
        <taxon>Arthropoda</taxon>
        <taxon>Hexapoda</taxon>
        <taxon>Insecta</taxon>
        <taxon>Pterygota</taxon>
        <taxon>Neoptera</taxon>
        <taxon>Endopterygota</taxon>
        <taxon>Diptera</taxon>
        <taxon>Nematocera</taxon>
        <taxon>Culicoidea</taxon>
        <taxon>Culicidae</taxon>
        <taxon>Anophelinae</taxon>
        <taxon>Anopheles</taxon>
    </lineage>
</organism>
<dbReference type="EnsemblMetazoa" id="AATE001001-RA">
    <property type="protein sequence ID" value="AATE001001-PA.1"/>
    <property type="gene ID" value="AATE001001"/>
</dbReference>
<name>A0A182IKR2_ANOAO</name>
<dbReference type="VEuPathDB" id="VectorBase:AATE001001"/>
<feature type="compositionally biased region" description="Basic residues" evidence="1">
    <location>
        <begin position="99"/>
        <end position="117"/>
    </location>
</feature>
<feature type="signal peptide" evidence="2">
    <location>
        <begin position="1"/>
        <end position="20"/>
    </location>
</feature>
<proteinExistence type="predicted"/>
<feature type="region of interest" description="Disordered" evidence="1">
    <location>
        <begin position="177"/>
        <end position="226"/>
    </location>
</feature>
<evidence type="ECO:0000256" key="2">
    <source>
        <dbReference type="SAM" id="SignalP"/>
    </source>
</evidence>
<dbReference type="AlphaFoldDB" id="A0A182IKR2"/>
<feature type="compositionally biased region" description="Low complexity" evidence="1">
    <location>
        <begin position="118"/>
        <end position="140"/>
    </location>
</feature>
<protein>
    <submittedName>
        <fullName evidence="3">Uncharacterized protein</fullName>
    </submittedName>
</protein>
<keyword evidence="2" id="KW-0732">Signal</keyword>
<reference evidence="3" key="1">
    <citation type="submission" date="2022-08" db="UniProtKB">
        <authorList>
            <consortium name="EnsemblMetazoa"/>
        </authorList>
    </citation>
    <scope>IDENTIFICATION</scope>
    <source>
        <strain evidence="3">EBRO</strain>
    </source>
</reference>
<accession>A0A182IKR2</accession>
<sequence>MRSPFLSGVLFASYFLLIAAGKLYYYSDGTPTDITEPQEAAGAGTLMPMLWGARKKMPRSIPSPSPYFYMHQHRAGTEEEPSATRHFHHESRENYHHHYHHHHRHHKQQRHHHHRQHGAPYQHYQNHPTTMTSTTTSPPTTKRVIVHEPFNSNAKLSQLQAVIVQLEQKLNELRREISGTKKPSAATVVDSARSDLNLDETSRQKPTAELKAEHRDDDDDRGLGGQTFVDVDLRIG</sequence>
<feature type="chain" id="PRO_5043747126" evidence="2">
    <location>
        <begin position="21"/>
        <end position="236"/>
    </location>
</feature>
<evidence type="ECO:0000256" key="1">
    <source>
        <dbReference type="SAM" id="MobiDB-lite"/>
    </source>
</evidence>
<feature type="compositionally biased region" description="Basic and acidic residues" evidence="1">
    <location>
        <begin position="200"/>
        <end position="215"/>
    </location>
</feature>
<feature type="region of interest" description="Disordered" evidence="1">
    <location>
        <begin position="99"/>
        <end position="140"/>
    </location>
</feature>